<evidence type="ECO:0000313" key="1">
    <source>
        <dbReference type="EMBL" id="CAG8845413.1"/>
    </source>
</evidence>
<reference evidence="1 2" key="1">
    <citation type="submission" date="2021-06" db="EMBL/GenBank/DDBJ databases">
        <authorList>
            <person name="Kallberg Y."/>
            <person name="Tangrot J."/>
            <person name="Rosling A."/>
        </authorList>
    </citation>
    <scope>NUCLEOTIDE SEQUENCE [LARGE SCALE GENOMIC DNA]</scope>
    <source>
        <strain evidence="1 2">120-4 pot B 10/14</strain>
    </source>
</reference>
<keyword evidence="2" id="KW-1185">Reference proteome</keyword>
<accession>A0ABN7X1H3</accession>
<organism evidence="1 2">
    <name type="scientific">Gigaspora margarita</name>
    <dbReference type="NCBI Taxonomy" id="4874"/>
    <lineage>
        <taxon>Eukaryota</taxon>
        <taxon>Fungi</taxon>
        <taxon>Fungi incertae sedis</taxon>
        <taxon>Mucoromycota</taxon>
        <taxon>Glomeromycotina</taxon>
        <taxon>Glomeromycetes</taxon>
        <taxon>Diversisporales</taxon>
        <taxon>Gigasporaceae</taxon>
        <taxon>Gigaspora</taxon>
    </lineage>
</organism>
<feature type="non-terminal residue" evidence="1">
    <location>
        <position position="70"/>
    </location>
</feature>
<sequence>MAFNIKIKTRDIPSLNLPDNVYNTYCEYLNGPLKDYYKSHKYFSNQSLSFHVILRGINEDLKNSNVDYVD</sequence>
<dbReference type="Proteomes" id="UP000789901">
    <property type="component" value="Unassembled WGS sequence"/>
</dbReference>
<proteinExistence type="predicted"/>
<dbReference type="EMBL" id="CAJVQB010079473">
    <property type="protein sequence ID" value="CAG8845413.1"/>
    <property type="molecule type" value="Genomic_DNA"/>
</dbReference>
<protein>
    <submittedName>
        <fullName evidence="1">24604_t:CDS:1</fullName>
    </submittedName>
</protein>
<comment type="caution">
    <text evidence="1">The sequence shown here is derived from an EMBL/GenBank/DDBJ whole genome shotgun (WGS) entry which is preliminary data.</text>
</comment>
<name>A0ABN7X1H3_GIGMA</name>
<gene>
    <name evidence="1" type="ORF">GMARGA_LOCUS37623</name>
</gene>
<evidence type="ECO:0000313" key="2">
    <source>
        <dbReference type="Proteomes" id="UP000789901"/>
    </source>
</evidence>